<name>A0A840EYN2_9ACTN</name>
<dbReference type="AlphaFoldDB" id="A0A840EYN2"/>
<dbReference type="InterPro" id="IPR017517">
    <property type="entry name" value="Maleyloyr_isom"/>
</dbReference>
<proteinExistence type="predicted"/>
<keyword evidence="2" id="KW-1185">Reference proteome</keyword>
<dbReference type="InterPro" id="IPR017520">
    <property type="entry name" value="CHP03086"/>
</dbReference>
<dbReference type="EMBL" id="JACIFP010000001">
    <property type="protein sequence ID" value="MBB4135383.1"/>
    <property type="molecule type" value="Genomic_DNA"/>
</dbReference>
<gene>
    <name evidence="1" type="ORF">BKA16_001935</name>
</gene>
<sequence length="187" mass="19766">MDISTALPRTLDQLADLLDRAADTPGTAPTPCTEFDVDALRAHVVGWLTAFTDGYTADDHTCSDPDSITVEGSGADQVRDAARRLRAALPDALAHPLNIGEAGMPGDMAASMILWEYQVHGWDLAQAAGADWNPDDEALEASLAFAPGMLTPDFQGEGKTFGPAVPIADSAPPMERLVALSGRRPVR</sequence>
<evidence type="ECO:0000313" key="1">
    <source>
        <dbReference type="EMBL" id="MBB4135383.1"/>
    </source>
</evidence>
<reference evidence="1 2" key="1">
    <citation type="submission" date="2020-08" db="EMBL/GenBank/DDBJ databases">
        <title>Sequencing the genomes of 1000 actinobacteria strains.</title>
        <authorList>
            <person name="Klenk H.-P."/>
        </authorList>
    </citation>
    <scope>NUCLEOTIDE SEQUENCE [LARGE SCALE GENOMIC DNA]</scope>
    <source>
        <strain evidence="1 2">DSM 45298</strain>
    </source>
</reference>
<dbReference type="RefSeq" id="WP_183370430.1">
    <property type="nucleotide sequence ID" value="NZ_BAABHL010000065.1"/>
</dbReference>
<dbReference type="NCBIfam" id="TIGR03083">
    <property type="entry name" value="maleylpyruvate isomerase family mycothiol-dependent enzyme"/>
    <property type="match status" value="1"/>
</dbReference>
<dbReference type="NCBIfam" id="TIGR03086">
    <property type="entry name" value="TIGR03086 family metal-binding protein"/>
    <property type="match status" value="1"/>
</dbReference>
<organism evidence="1 2">
    <name type="scientific">Gordonia humi</name>
    <dbReference type="NCBI Taxonomy" id="686429"/>
    <lineage>
        <taxon>Bacteria</taxon>
        <taxon>Bacillati</taxon>
        <taxon>Actinomycetota</taxon>
        <taxon>Actinomycetes</taxon>
        <taxon>Mycobacteriales</taxon>
        <taxon>Gordoniaceae</taxon>
        <taxon>Gordonia</taxon>
    </lineage>
</organism>
<dbReference type="InterPro" id="IPR034660">
    <property type="entry name" value="DinB/YfiT-like"/>
</dbReference>
<protein>
    <submittedName>
        <fullName evidence="1">Uncharacterized protein (TIGR03086 family)</fullName>
    </submittedName>
</protein>
<accession>A0A840EYN2</accession>
<comment type="caution">
    <text evidence="1">The sequence shown here is derived from an EMBL/GenBank/DDBJ whole genome shotgun (WGS) entry which is preliminary data.</text>
</comment>
<evidence type="ECO:0000313" key="2">
    <source>
        <dbReference type="Proteomes" id="UP000551501"/>
    </source>
</evidence>
<dbReference type="SUPFAM" id="SSF109854">
    <property type="entry name" value="DinB/YfiT-like putative metalloenzymes"/>
    <property type="match status" value="1"/>
</dbReference>
<dbReference type="Proteomes" id="UP000551501">
    <property type="component" value="Unassembled WGS sequence"/>
</dbReference>